<keyword evidence="3" id="KW-1185">Reference proteome</keyword>
<dbReference type="Pfam" id="PF00117">
    <property type="entry name" value="GATase"/>
    <property type="match status" value="1"/>
</dbReference>
<name>A1BHU6_CHLPD</name>
<dbReference type="InterPro" id="IPR029062">
    <property type="entry name" value="Class_I_gatase-like"/>
</dbReference>
<dbReference type="GO" id="GO:0016740">
    <property type="term" value="F:transferase activity"/>
    <property type="evidence" value="ECO:0007669"/>
    <property type="project" value="UniProtKB-KW"/>
</dbReference>
<proteinExistence type="predicted"/>
<dbReference type="EMBL" id="CP000492">
    <property type="protein sequence ID" value="ABL65973.1"/>
    <property type="molecule type" value="Genomic_DNA"/>
</dbReference>
<protein>
    <submittedName>
        <fullName evidence="2">Glutamine amidotransferase class-I</fullName>
    </submittedName>
</protein>
<reference evidence="2 3" key="1">
    <citation type="submission" date="2006-12" db="EMBL/GenBank/DDBJ databases">
        <title>Complete sequence of Chlorobium phaeobacteroides DSM 266.</title>
        <authorList>
            <consortium name="US DOE Joint Genome Institute"/>
            <person name="Copeland A."/>
            <person name="Lucas S."/>
            <person name="Lapidus A."/>
            <person name="Barry K."/>
            <person name="Detter J.C."/>
            <person name="Glavina del Rio T."/>
            <person name="Hammon N."/>
            <person name="Israni S."/>
            <person name="Pitluck S."/>
            <person name="Goltsman E."/>
            <person name="Schmutz J."/>
            <person name="Larimer F."/>
            <person name="Land M."/>
            <person name="Hauser L."/>
            <person name="Mikhailova N."/>
            <person name="Li T."/>
            <person name="Overmann J."/>
            <person name="Bryant D.A."/>
            <person name="Richardson P."/>
        </authorList>
    </citation>
    <scope>NUCLEOTIDE SEQUENCE [LARGE SCALE GENOMIC DNA]</scope>
    <source>
        <strain evidence="2 3">DSM 266</strain>
    </source>
</reference>
<evidence type="ECO:0000313" key="3">
    <source>
        <dbReference type="Proteomes" id="UP000008701"/>
    </source>
</evidence>
<accession>A1BHU6</accession>
<dbReference type="CDD" id="cd01741">
    <property type="entry name" value="GATase1_1"/>
    <property type="match status" value="1"/>
</dbReference>
<evidence type="ECO:0000313" key="2">
    <source>
        <dbReference type="EMBL" id="ABL65973.1"/>
    </source>
</evidence>
<dbReference type="SUPFAM" id="SSF52317">
    <property type="entry name" value="Class I glutamine amidotransferase-like"/>
    <property type="match status" value="1"/>
</dbReference>
<dbReference type="STRING" id="290317.Cpha266_1960"/>
<gene>
    <name evidence="2" type="ordered locus">Cpha266_1960</name>
</gene>
<organism evidence="2 3">
    <name type="scientific">Chlorobium phaeobacteroides (strain DSM 266 / SMG 266 / 2430)</name>
    <dbReference type="NCBI Taxonomy" id="290317"/>
    <lineage>
        <taxon>Bacteria</taxon>
        <taxon>Pseudomonadati</taxon>
        <taxon>Chlorobiota</taxon>
        <taxon>Chlorobiia</taxon>
        <taxon>Chlorobiales</taxon>
        <taxon>Chlorobiaceae</taxon>
        <taxon>Chlorobium/Pelodictyon group</taxon>
        <taxon>Chlorobium</taxon>
    </lineage>
</organism>
<dbReference type="HOGENOM" id="CLU_054974_3_2_10"/>
<dbReference type="Gene3D" id="3.40.50.880">
    <property type="match status" value="1"/>
</dbReference>
<dbReference type="OrthoDB" id="9807137at2"/>
<dbReference type="Proteomes" id="UP000008701">
    <property type="component" value="Chromosome"/>
</dbReference>
<dbReference type="RefSeq" id="WP_011745779.1">
    <property type="nucleotide sequence ID" value="NC_008639.1"/>
</dbReference>
<dbReference type="InterPro" id="IPR017926">
    <property type="entry name" value="GATASE"/>
</dbReference>
<evidence type="ECO:0000259" key="1">
    <source>
        <dbReference type="Pfam" id="PF00117"/>
    </source>
</evidence>
<keyword evidence="2" id="KW-0808">Transferase</keyword>
<dbReference type="GO" id="GO:0005829">
    <property type="term" value="C:cytosol"/>
    <property type="evidence" value="ECO:0007669"/>
    <property type="project" value="TreeGrafter"/>
</dbReference>
<dbReference type="PANTHER" id="PTHR42695">
    <property type="entry name" value="GLUTAMINE AMIDOTRANSFERASE YLR126C-RELATED"/>
    <property type="match status" value="1"/>
</dbReference>
<dbReference type="KEGG" id="cph:Cpha266_1960"/>
<dbReference type="InterPro" id="IPR044992">
    <property type="entry name" value="ChyE-like"/>
</dbReference>
<feature type="domain" description="Glutamine amidotransferase" evidence="1">
    <location>
        <begin position="19"/>
        <end position="188"/>
    </location>
</feature>
<dbReference type="eggNOG" id="COG0518">
    <property type="taxonomic scope" value="Bacteria"/>
</dbReference>
<dbReference type="AlphaFoldDB" id="A1BHU6"/>
<dbReference type="PROSITE" id="PS51273">
    <property type="entry name" value="GATASE_TYPE_1"/>
    <property type="match status" value="1"/>
</dbReference>
<sequence length="237" mass="25740">MPYKLLIIKNITHEEPGLLHELLHKHGIEVTIVDLSRDGILPDPLDYKAMLILGGPQSANDETPAMRLLIGEISRALKAGVPTLGICLGLQAIVKAAGGKVLRSPVKEIGFLDPEGNPFTVELTPAGKTDPIFKDIESPFRVFQLHGETVELTGSMQLLGSGRLCTNQVVKAGPAAYGVQCHVELTPEMLGIWAALDSDLKTMDRHELLKQFDLIGKEYTRTGLVILYNFLALAGLT</sequence>
<dbReference type="PANTHER" id="PTHR42695:SF5">
    <property type="entry name" value="GLUTAMINE AMIDOTRANSFERASE YLR126C-RELATED"/>
    <property type="match status" value="1"/>
</dbReference>
<keyword evidence="2" id="KW-0315">Glutamine amidotransferase</keyword>